<evidence type="ECO:0000313" key="7">
    <source>
        <dbReference type="EMBL" id="CAH1249927.1"/>
    </source>
</evidence>
<keyword evidence="4" id="KW-0560">Oxidoreductase</keyword>
<dbReference type="InterPro" id="IPR050705">
    <property type="entry name" value="Cytochrome_P450_3A"/>
</dbReference>
<reference evidence="7" key="1">
    <citation type="submission" date="2022-01" db="EMBL/GenBank/DDBJ databases">
        <authorList>
            <person name="Braso-Vives M."/>
        </authorList>
    </citation>
    <scope>NUCLEOTIDE SEQUENCE</scope>
</reference>
<evidence type="ECO:0000256" key="5">
    <source>
        <dbReference type="ARBA" id="ARBA00023004"/>
    </source>
</evidence>
<evidence type="ECO:0000256" key="1">
    <source>
        <dbReference type="ARBA" id="ARBA00010617"/>
    </source>
</evidence>
<dbReference type="GO" id="GO:0008395">
    <property type="term" value="F:steroid hydroxylase activity"/>
    <property type="evidence" value="ECO:0007669"/>
    <property type="project" value="TreeGrafter"/>
</dbReference>
<protein>
    <submittedName>
        <fullName evidence="7">CYP3A5 protein</fullName>
    </submittedName>
</protein>
<proteinExistence type="inferred from homology"/>
<dbReference type="GO" id="GO:0005506">
    <property type="term" value="F:iron ion binding"/>
    <property type="evidence" value="ECO:0007669"/>
    <property type="project" value="InterPro"/>
</dbReference>
<dbReference type="InterPro" id="IPR002401">
    <property type="entry name" value="Cyt_P450_E_grp-I"/>
</dbReference>
<dbReference type="OrthoDB" id="1470350at2759"/>
<dbReference type="PANTHER" id="PTHR24302">
    <property type="entry name" value="CYTOCHROME P450 FAMILY 3"/>
    <property type="match status" value="1"/>
</dbReference>
<dbReference type="InterPro" id="IPR036396">
    <property type="entry name" value="Cyt_P450_sf"/>
</dbReference>
<name>A0A8J9ZAC6_BRALA</name>
<dbReference type="AlphaFoldDB" id="A0A8J9ZAC6"/>
<dbReference type="PRINTS" id="PR00463">
    <property type="entry name" value="EP450I"/>
</dbReference>
<feature type="binding site" description="axial binding residue" evidence="6">
    <location>
        <position position="40"/>
    </location>
    <ligand>
        <name>heme</name>
        <dbReference type="ChEBI" id="CHEBI:30413"/>
    </ligand>
    <ligandPart>
        <name>Fe</name>
        <dbReference type="ChEBI" id="CHEBI:18248"/>
    </ligandPart>
</feature>
<evidence type="ECO:0000256" key="2">
    <source>
        <dbReference type="ARBA" id="ARBA00022617"/>
    </source>
</evidence>
<dbReference type="InterPro" id="IPR001128">
    <property type="entry name" value="Cyt_P450"/>
</dbReference>
<sequence>MVTRPTPAKAFAVGYSDVAKEKEARDPYAFLPFSAWPRNCLGMRLAMLELKFALAKALQEFRFVTYEKTEIPVRIKTTTGNQIEGDVWLRVEARSQEA</sequence>
<evidence type="ECO:0000256" key="6">
    <source>
        <dbReference type="PIRSR" id="PIRSR602401-1"/>
    </source>
</evidence>
<dbReference type="GO" id="GO:0016705">
    <property type="term" value="F:oxidoreductase activity, acting on paired donors, with incorporation or reduction of molecular oxygen"/>
    <property type="evidence" value="ECO:0007669"/>
    <property type="project" value="InterPro"/>
</dbReference>
<gene>
    <name evidence="7" type="primary">CYP3A5</name>
    <name evidence="7" type="ORF">BLAG_LOCUS10860</name>
</gene>
<keyword evidence="8" id="KW-1185">Reference proteome</keyword>
<keyword evidence="2 6" id="KW-0349">Heme</keyword>
<dbReference type="Proteomes" id="UP000838412">
    <property type="component" value="Chromosome 18"/>
</dbReference>
<evidence type="ECO:0000256" key="4">
    <source>
        <dbReference type="ARBA" id="ARBA00023002"/>
    </source>
</evidence>
<comment type="similarity">
    <text evidence="1">Belongs to the cytochrome P450 family.</text>
</comment>
<comment type="cofactor">
    <cofactor evidence="6">
        <name>heme</name>
        <dbReference type="ChEBI" id="CHEBI:30413"/>
    </cofactor>
</comment>
<keyword evidence="5 6" id="KW-0408">Iron</keyword>
<dbReference type="EMBL" id="OV696703">
    <property type="protein sequence ID" value="CAH1249927.1"/>
    <property type="molecule type" value="Genomic_DNA"/>
</dbReference>
<dbReference type="PANTHER" id="PTHR24302:SF15">
    <property type="entry name" value="FATTY-ACID PEROXYGENASE"/>
    <property type="match status" value="1"/>
</dbReference>
<dbReference type="SMR" id="A0A8J9ZAC6"/>
<organism evidence="7 8">
    <name type="scientific">Branchiostoma lanceolatum</name>
    <name type="common">Common lancelet</name>
    <name type="synonym">Amphioxus lanceolatum</name>
    <dbReference type="NCBI Taxonomy" id="7740"/>
    <lineage>
        <taxon>Eukaryota</taxon>
        <taxon>Metazoa</taxon>
        <taxon>Chordata</taxon>
        <taxon>Cephalochordata</taxon>
        <taxon>Leptocardii</taxon>
        <taxon>Amphioxiformes</taxon>
        <taxon>Branchiostomatidae</taxon>
        <taxon>Branchiostoma</taxon>
    </lineage>
</organism>
<evidence type="ECO:0000256" key="3">
    <source>
        <dbReference type="ARBA" id="ARBA00022723"/>
    </source>
</evidence>
<dbReference type="Gene3D" id="1.10.630.10">
    <property type="entry name" value="Cytochrome P450"/>
    <property type="match status" value="1"/>
</dbReference>
<dbReference type="SUPFAM" id="SSF48264">
    <property type="entry name" value="Cytochrome P450"/>
    <property type="match status" value="1"/>
</dbReference>
<keyword evidence="3 6" id="KW-0479">Metal-binding</keyword>
<accession>A0A8J9ZAC6</accession>
<dbReference type="Pfam" id="PF00067">
    <property type="entry name" value="p450"/>
    <property type="match status" value="1"/>
</dbReference>
<dbReference type="GO" id="GO:0020037">
    <property type="term" value="F:heme binding"/>
    <property type="evidence" value="ECO:0007669"/>
    <property type="project" value="InterPro"/>
</dbReference>
<evidence type="ECO:0000313" key="8">
    <source>
        <dbReference type="Proteomes" id="UP000838412"/>
    </source>
</evidence>